<dbReference type="GO" id="GO:0004674">
    <property type="term" value="F:protein serine/threonine kinase activity"/>
    <property type="evidence" value="ECO:0007669"/>
    <property type="project" value="UniProtKB-KW"/>
</dbReference>
<feature type="region of interest" description="Disordered" evidence="7">
    <location>
        <begin position="266"/>
        <end position="320"/>
    </location>
</feature>
<feature type="domain" description="Protein kinase" evidence="9">
    <location>
        <begin position="5"/>
        <end position="261"/>
    </location>
</feature>
<dbReference type="GO" id="GO:0005524">
    <property type="term" value="F:ATP binding"/>
    <property type="evidence" value="ECO:0007669"/>
    <property type="project" value="UniProtKB-KW"/>
</dbReference>
<dbReference type="CDD" id="cd14014">
    <property type="entry name" value="STKc_PknB_like"/>
    <property type="match status" value="1"/>
</dbReference>
<keyword evidence="8" id="KW-0472">Membrane</keyword>
<feature type="compositionally biased region" description="Pro residues" evidence="7">
    <location>
        <begin position="381"/>
        <end position="392"/>
    </location>
</feature>
<dbReference type="Gene3D" id="1.10.510.10">
    <property type="entry name" value="Transferase(Phosphotransferase) domain 1"/>
    <property type="match status" value="1"/>
</dbReference>
<evidence type="ECO:0000259" key="9">
    <source>
        <dbReference type="PROSITE" id="PS50011"/>
    </source>
</evidence>
<organism evidence="10 11">
    <name type="scientific">Streptosporangium carneum</name>
    <dbReference type="NCBI Taxonomy" id="47481"/>
    <lineage>
        <taxon>Bacteria</taxon>
        <taxon>Bacillati</taxon>
        <taxon>Actinomycetota</taxon>
        <taxon>Actinomycetes</taxon>
        <taxon>Streptosporangiales</taxon>
        <taxon>Streptosporangiaceae</taxon>
        <taxon>Streptosporangium</taxon>
    </lineage>
</organism>
<keyword evidence="3" id="KW-0808">Transferase</keyword>
<evidence type="ECO:0000256" key="5">
    <source>
        <dbReference type="ARBA" id="ARBA00022777"/>
    </source>
</evidence>
<dbReference type="SMART" id="SM00220">
    <property type="entry name" value="S_TKc"/>
    <property type="match status" value="1"/>
</dbReference>
<dbReference type="InterPro" id="IPR000719">
    <property type="entry name" value="Prot_kinase_dom"/>
</dbReference>
<dbReference type="PANTHER" id="PTHR43289">
    <property type="entry name" value="MITOGEN-ACTIVATED PROTEIN KINASE KINASE KINASE 20-RELATED"/>
    <property type="match status" value="1"/>
</dbReference>
<dbReference type="PANTHER" id="PTHR43289:SF6">
    <property type="entry name" value="SERINE_THREONINE-PROTEIN KINASE NEKL-3"/>
    <property type="match status" value="1"/>
</dbReference>
<dbReference type="InterPro" id="IPR011009">
    <property type="entry name" value="Kinase-like_dom_sf"/>
</dbReference>
<evidence type="ECO:0000256" key="1">
    <source>
        <dbReference type="ARBA" id="ARBA00012513"/>
    </source>
</evidence>
<keyword evidence="8" id="KW-1133">Transmembrane helix</keyword>
<keyword evidence="8" id="KW-0812">Transmembrane</keyword>
<proteinExistence type="predicted"/>
<gene>
    <name evidence="10" type="ORF">GCM10017600_09350</name>
</gene>
<name>A0A9W6HW88_9ACTN</name>
<protein>
    <recommendedName>
        <fullName evidence="1">non-specific serine/threonine protein kinase</fullName>
        <ecNumber evidence="1">2.7.11.1</ecNumber>
    </recommendedName>
</protein>
<dbReference type="AlphaFoldDB" id="A0A9W6HW88"/>
<dbReference type="EMBL" id="BSEV01000001">
    <property type="protein sequence ID" value="GLK07530.1"/>
    <property type="molecule type" value="Genomic_DNA"/>
</dbReference>
<evidence type="ECO:0000313" key="11">
    <source>
        <dbReference type="Proteomes" id="UP001143474"/>
    </source>
</evidence>
<evidence type="ECO:0000256" key="3">
    <source>
        <dbReference type="ARBA" id="ARBA00022679"/>
    </source>
</evidence>
<dbReference type="PROSITE" id="PS50011">
    <property type="entry name" value="PROTEIN_KINASE_DOM"/>
    <property type="match status" value="1"/>
</dbReference>
<sequence length="631" mass="65425">MGSGYLLEEIIGRGAAGVVWRGRRHADGHPVAVKLLHEHHASQQDAVNRFLRERTAQQAVRHPHLVPVYDHVAEGVTMAIVMELVEGENLRAAAARGAFTPALAAMLLGQVSEALAAIHAAGVVHRDVKPENVLVTWPGGRPWARLTDFGVALIADGQALTHVSQVVGTQAYLAPEAAQKRPTGAPADVYALGVTAYELFAGHRPFTGDNPVALMRAHLEDEPLRPGGLDEAVWELIRSCLAKRPQDRPGAGEVAERFALLAARLPASPPGRTAGPASGGSPASLPNHAARPASGGSFVPLPGHAIPPLPGHAIPDHGVAPASGTPFAPYPGPAVGPPPDLPFAPYPGPAVGPPPDLPFASHTDGVTGRPASPHPADLPSGAPPPLPPPPPYRSAGAAAPPYAPVPPGEPPRAPASPGEPPYGSPVPGAPPYLGTLAGVAPSAGSPAETGSPAEVARRLPEAHAESLPTSGATVPVPDAPAEARVARRSWLWPVTGGLAALLAVAVGAGLWFGGSRPSAAPASPSPSPSLGYRQYYLPVTVTSPDAGTIRLDFSDVSEMPGFVSYVVYRGRRQLAQLRADQGPSYLVPGLDRRSRYCFEVWALVRTDRPAPARPRPACRVADGRPTTSRRQ</sequence>
<feature type="compositionally biased region" description="Pro residues" evidence="7">
    <location>
        <begin position="401"/>
        <end position="430"/>
    </location>
</feature>
<keyword evidence="4" id="KW-0547">Nucleotide-binding</keyword>
<reference evidence="10" key="2">
    <citation type="submission" date="2023-01" db="EMBL/GenBank/DDBJ databases">
        <authorList>
            <person name="Sun Q."/>
            <person name="Evtushenko L."/>
        </authorList>
    </citation>
    <scope>NUCLEOTIDE SEQUENCE</scope>
    <source>
        <strain evidence="10">VKM Ac-2007</strain>
    </source>
</reference>
<evidence type="ECO:0000256" key="8">
    <source>
        <dbReference type="SAM" id="Phobius"/>
    </source>
</evidence>
<dbReference type="Pfam" id="PF00069">
    <property type="entry name" value="Pkinase"/>
    <property type="match status" value="1"/>
</dbReference>
<evidence type="ECO:0000256" key="2">
    <source>
        <dbReference type="ARBA" id="ARBA00022527"/>
    </source>
</evidence>
<dbReference type="SUPFAM" id="SSF56112">
    <property type="entry name" value="Protein kinase-like (PK-like)"/>
    <property type="match status" value="1"/>
</dbReference>
<evidence type="ECO:0000256" key="7">
    <source>
        <dbReference type="SAM" id="MobiDB-lite"/>
    </source>
</evidence>
<feature type="region of interest" description="Disordered" evidence="7">
    <location>
        <begin position="610"/>
        <end position="631"/>
    </location>
</feature>
<feature type="compositionally biased region" description="Pro residues" evidence="7">
    <location>
        <begin position="339"/>
        <end position="357"/>
    </location>
</feature>
<feature type="region of interest" description="Disordered" evidence="7">
    <location>
        <begin position="339"/>
        <end position="456"/>
    </location>
</feature>
<dbReference type="EC" id="2.7.11.1" evidence="1"/>
<dbReference type="Proteomes" id="UP001143474">
    <property type="component" value="Unassembled WGS sequence"/>
</dbReference>
<keyword evidence="2" id="KW-0723">Serine/threonine-protein kinase</keyword>
<dbReference type="PROSITE" id="PS00108">
    <property type="entry name" value="PROTEIN_KINASE_ST"/>
    <property type="match status" value="1"/>
</dbReference>
<accession>A0A9W6HW88</accession>
<comment type="caution">
    <text evidence="10">The sequence shown here is derived from an EMBL/GenBank/DDBJ whole genome shotgun (WGS) entry which is preliminary data.</text>
</comment>
<evidence type="ECO:0000313" key="10">
    <source>
        <dbReference type="EMBL" id="GLK07530.1"/>
    </source>
</evidence>
<keyword evidence="11" id="KW-1185">Reference proteome</keyword>
<evidence type="ECO:0000256" key="4">
    <source>
        <dbReference type="ARBA" id="ARBA00022741"/>
    </source>
</evidence>
<dbReference type="InterPro" id="IPR008271">
    <property type="entry name" value="Ser/Thr_kinase_AS"/>
</dbReference>
<evidence type="ECO:0000256" key="6">
    <source>
        <dbReference type="ARBA" id="ARBA00022840"/>
    </source>
</evidence>
<keyword evidence="6" id="KW-0067">ATP-binding</keyword>
<reference evidence="10" key="1">
    <citation type="journal article" date="2014" name="Int. J. Syst. Evol. Microbiol.">
        <title>Complete genome sequence of Corynebacterium casei LMG S-19264T (=DSM 44701T), isolated from a smear-ripened cheese.</title>
        <authorList>
            <consortium name="US DOE Joint Genome Institute (JGI-PGF)"/>
            <person name="Walter F."/>
            <person name="Albersmeier A."/>
            <person name="Kalinowski J."/>
            <person name="Ruckert C."/>
        </authorList>
    </citation>
    <scope>NUCLEOTIDE SEQUENCE</scope>
    <source>
        <strain evidence="10">VKM Ac-2007</strain>
    </source>
</reference>
<feature type="transmembrane region" description="Helical" evidence="8">
    <location>
        <begin position="490"/>
        <end position="512"/>
    </location>
</feature>
<keyword evidence="5" id="KW-0418">Kinase</keyword>